<feature type="compositionally biased region" description="Basic and acidic residues" evidence="1">
    <location>
        <begin position="406"/>
        <end position="439"/>
    </location>
</feature>
<accession>A0A6V7PBJ4</accession>
<gene>
    <name evidence="2" type="ORF">CB5_LOCUS11396</name>
</gene>
<feature type="compositionally biased region" description="Basic residues" evidence="1">
    <location>
        <begin position="464"/>
        <end position="473"/>
    </location>
</feature>
<evidence type="ECO:0000256" key="1">
    <source>
        <dbReference type="SAM" id="MobiDB-lite"/>
    </source>
</evidence>
<sequence>MIIDHHQFKDFAVGFEERIRGHKRRRRVLRGDRGPKFVDLTAPNHSRPDDGSWFCARIGCDQNHEQIDPDALYKSFLLRVMAARSPNVRLQKTLSRRDPRSIPKCPQSAPAKSAKSRIIRLSTVTSIPEKMLRSKLKDHPISKLNSTPSANRLNAREKDFTREKCLTTPRNRNCLTKKEPFLSAKHHHKALFSNIKKEKIESSTPSNGRNQVSEVCNKMRKLNISSLRKDVPSRYLCISSTSKATSGKGEESAIKSAKKGNESAMNLKKKKRMSCSLKSDRITGRKCNINEPNEAEVDDKSGGSSSISKDDAEASSLEESTSVEREKENIKKDSDDNKENISENDKTGDAREETLEKINQKGRKLQSENCGSIPRKTLNASYKTSKGCLKDGGKFKRTTNPRPFRLRTDERSILKETNSDRRRLQIGPLEKEGHGDGVRQNENSSHKQGNQNDVDQKDASVHGNKSKTNRTRTGRIVQSKLFINTQCEKLESHKEKVMKKSKKEIAKVGSPKKTIKTTSKERAILQIGKEKGNSANRAKILKGVRSTTVPKEPKFQQIHFPKGCTKRPQIVMNVN</sequence>
<evidence type="ECO:0000313" key="2">
    <source>
        <dbReference type="EMBL" id="CAD1828185.1"/>
    </source>
</evidence>
<dbReference type="EMBL" id="LR862147">
    <property type="protein sequence ID" value="CAD1828185.1"/>
    <property type="molecule type" value="Genomic_DNA"/>
</dbReference>
<name>A0A6V7PBJ4_ANACO</name>
<organism evidence="2">
    <name type="scientific">Ananas comosus var. bracteatus</name>
    <name type="common">red pineapple</name>
    <dbReference type="NCBI Taxonomy" id="296719"/>
    <lineage>
        <taxon>Eukaryota</taxon>
        <taxon>Viridiplantae</taxon>
        <taxon>Streptophyta</taxon>
        <taxon>Embryophyta</taxon>
        <taxon>Tracheophyta</taxon>
        <taxon>Spermatophyta</taxon>
        <taxon>Magnoliopsida</taxon>
        <taxon>Liliopsida</taxon>
        <taxon>Poales</taxon>
        <taxon>Bromeliaceae</taxon>
        <taxon>Bromelioideae</taxon>
        <taxon>Ananas</taxon>
    </lineage>
</organism>
<dbReference type="PANTHER" id="PTHR37241">
    <property type="entry name" value="NEUROFILAMENT HEAVY PROTEIN"/>
    <property type="match status" value="1"/>
</dbReference>
<feature type="compositionally biased region" description="Basic and acidic residues" evidence="1">
    <location>
        <begin position="322"/>
        <end position="359"/>
    </location>
</feature>
<reference evidence="2" key="1">
    <citation type="submission" date="2020-07" db="EMBL/GenBank/DDBJ databases">
        <authorList>
            <person name="Lin J."/>
        </authorList>
    </citation>
    <scope>NUCLEOTIDE SEQUENCE</scope>
</reference>
<feature type="compositionally biased region" description="Polar residues" evidence="1">
    <location>
        <begin position="440"/>
        <end position="453"/>
    </location>
</feature>
<dbReference type="AlphaFoldDB" id="A0A6V7PBJ4"/>
<dbReference type="PANTHER" id="PTHR37241:SF1">
    <property type="entry name" value="NEUROFILAMENT HEAVY PROTEIN"/>
    <property type="match status" value="1"/>
</dbReference>
<feature type="region of interest" description="Disordered" evidence="1">
    <location>
        <begin position="92"/>
        <end position="116"/>
    </location>
</feature>
<proteinExistence type="predicted"/>
<protein>
    <submittedName>
        <fullName evidence="2">Uncharacterized protein</fullName>
    </submittedName>
</protein>
<feature type="region of interest" description="Disordered" evidence="1">
    <location>
        <begin position="241"/>
        <end position="473"/>
    </location>
</feature>